<dbReference type="EMBL" id="FOLT01000019">
    <property type="protein sequence ID" value="SFC69149.1"/>
    <property type="molecule type" value="Genomic_DNA"/>
</dbReference>
<evidence type="ECO:0000313" key="12">
    <source>
        <dbReference type="EMBL" id="SFC69149.1"/>
    </source>
</evidence>
<dbReference type="InterPro" id="IPR004101">
    <property type="entry name" value="Mur_ligase_C"/>
</dbReference>
<keyword evidence="3 8" id="KW-0132">Cell division</keyword>
<comment type="subcellular location">
    <subcellularLocation>
        <location evidence="8">Cytoplasm</location>
    </subcellularLocation>
</comment>
<evidence type="ECO:0000256" key="4">
    <source>
        <dbReference type="ARBA" id="ARBA00022960"/>
    </source>
</evidence>
<dbReference type="GO" id="GO:0008360">
    <property type="term" value="P:regulation of cell shape"/>
    <property type="evidence" value="ECO:0007669"/>
    <property type="project" value="UniProtKB-KW"/>
</dbReference>
<dbReference type="GO" id="GO:0051301">
    <property type="term" value="P:cell division"/>
    <property type="evidence" value="ECO:0007669"/>
    <property type="project" value="UniProtKB-KW"/>
</dbReference>
<evidence type="ECO:0000259" key="9">
    <source>
        <dbReference type="Pfam" id="PF01225"/>
    </source>
</evidence>
<comment type="pathway">
    <text evidence="1 8">Cell wall biogenesis; peptidoglycan biosynthesis.</text>
</comment>
<dbReference type="Pfam" id="PF02875">
    <property type="entry name" value="Mur_ligase_C"/>
    <property type="match status" value="1"/>
</dbReference>
<dbReference type="GO" id="GO:0071555">
    <property type="term" value="P:cell wall organization"/>
    <property type="evidence" value="ECO:0007669"/>
    <property type="project" value="UniProtKB-KW"/>
</dbReference>
<keyword evidence="5 8" id="KW-0573">Peptidoglycan synthesis</keyword>
<dbReference type="SUPFAM" id="SSF53244">
    <property type="entry name" value="MurD-like peptide ligases, peptide-binding domain"/>
    <property type="match status" value="1"/>
</dbReference>
<dbReference type="NCBIfam" id="TIGR01085">
    <property type="entry name" value="murE"/>
    <property type="match status" value="1"/>
</dbReference>
<gene>
    <name evidence="12" type="ORF">SAMN04488102_1199</name>
</gene>
<dbReference type="AlphaFoldDB" id="A0A1I1L825"/>
<evidence type="ECO:0000256" key="8">
    <source>
        <dbReference type="RuleBase" id="RU004135"/>
    </source>
</evidence>
<keyword evidence="13" id="KW-1185">Reference proteome</keyword>
<keyword evidence="6 8" id="KW-0131">Cell cycle</keyword>
<dbReference type="InterPro" id="IPR005761">
    <property type="entry name" value="UDP-N-AcMur-Glu-dNH2Pim_ligase"/>
</dbReference>
<dbReference type="OrthoDB" id="9800958at2"/>
<dbReference type="PANTHER" id="PTHR23135">
    <property type="entry name" value="MUR LIGASE FAMILY MEMBER"/>
    <property type="match status" value="1"/>
</dbReference>
<evidence type="ECO:0000256" key="2">
    <source>
        <dbReference type="ARBA" id="ARBA00005898"/>
    </source>
</evidence>
<reference evidence="13" key="1">
    <citation type="submission" date="2016-10" db="EMBL/GenBank/DDBJ databases">
        <authorList>
            <person name="Varghese N."/>
            <person name="Submissions S."/>
        </authorList>
    </citation>
    <scope>NUCLEOTIDE SEQUENCE [LARGE SCALE GENOMIC DNA]</scope>
    <source>
        <strain evidence="13">DSM 23664</strain>
    </source>
</reference>
<dbReference type="SUPFAM" id="SSF53623">
    <property type="entry name" value="MurD-like peptide ligases, catalytic domain"/>
    <property type="match status" value="1"/>
</dbReference>
<dbReference type="InterPro" id="IPR013221">
    <property type="entry name" value="Mur_ligase_cen"/>
</dbReference>
<protein>
    <submittedName>
        <fullName evidence="12">UDP-N-acetylmuramoylalanyl-D-glutamate--2,6-diaminopimelate ligase</fullName>
    </submittedName>
</protein>
<dbReference type="STRING" id="753702.SAMN04488102_1199"/>
<evidence type="ECO:0000259" key="11">
    <source>
        <dbReference type="Pfam" id="PF08245"/>
    </source>
</evidence>
<keyword evidence="7 8" id="KW-0961">Cell wall biogenesis/degradation</keyword>
<accession>A0A1I1L825</accession>
<dbReference type="GO" id="GO:0005524">
    <property type="term" value="F:ATP binding"/>
    <property type="evidence" value="ECO:0007669"/>
    <property type="project" value="InterPro"/>
</dbReference>
<keyword evidence="4 8" id="KW-0133">Cell shape</keyword>
<evidence type="ECO:0000256" key="7">
    <source>
        <dbReference type="ARBA" id="ARBA00023316"/>
    </source>
</evidence>
<dbReference type="InterPro" id="IPR035911">
    <property type="entry name" value="MurE/MurF_N"/>
</dbReference>
<dbReference type="InterPro" id="IPR036565">
    <property type="entry name" value="Mur-like_cat_sf"/>
</dbReference>
<name>A0A1I1L825_9LACT</name>
<evidence type="ECO:0000256" key="5">
    <source>
        <dbReference type="ARBA" id="ARBA00022984"/>
    </source>
</evidence>
<feature type="domain" description="Mur ligase C-terminal" evidence="10">
    <location>
        <begin position="342"/>
        <end position="475"/>
    </location>
</feature>
<dbReference type="GO" id="GO:0009252">
    <property type="term" value="P:peptidoglycan biosynthetic process"/>
    <property type="evidence" value="ECO:0007669"/>
    <property type="project" value="UniProtKB-KW"/>
</dbReference>
<proteinExistence type="inferred from homology"/>
<dbReference type="Pfam" id="PF08245">
    <property type="entry name" value="Mur_ligase_M"/>
    <property type="match status" value="1"/>
</dbReference>
<dbReference type="Gene3D" id="3.40.1390.10">
    <property type="entry name" value="MurE/MurF, N-terminal domain"/>
    <property type="match status" value="1"/>
</dbReference>
<dbReference type="GO" id="GO:0016881">
    <property type="term" value="F:acid-amino acid ligase activity"/>
    <property type="evidence" value="ECO:0007669"/>
    <property type="project" value="InterPro"/>
</dbReference>
<feature type="domain" description="Mur ligase N-terminal catalytic" evidence="9">
    <location>
        <begin position="23"/>
        <end position="95"/>
    </location>
</feature>
<evidence type="ECO:0000256" key="6">
    <source>
        <dbReference type="ARBA" id="ARBA00023306"/>
    </source>
</evidence>
<dbReference type="InterPro" id="IPR036615">
    <property type="entry name" value="Mur_ligase_C_dom_sf"/>
</dbReference>
<evidence type="ECO:0000259" key="10">
    <source>
        <dbReference type="Pfam" id="PF02875"/>
    </source>
</evidence>
<dbReference type="SUPFAM" id="SSF63418">
    <property type="entry name" value="MurE/MurF N-terminal domain"/>
    <property type="match status" value="1"/>
</dbReference>
<dbReference type="Proteomes" id="UP000199612">
    <property type="component" value="Unassembled WGS sequence"/>
</dbReference>
<keyword evidence="12" id="KW-0436">Ligase</keyword>
<dbReference type="PANTHER" id="PTHR23135:SF4">
    <property type="entry name" value="UDP-N-ACETYLMURAMOYL-L-ALANYL-D-GLUTAMATE--2,6-DIAMINOPIMELATE LIGASE MURE HOMOLOG, CHLOROPLASTIC"/>
    <property type="match status" value="1"/>
</dbReference>
<sequence>MDLSLLLEAIEVEKSRNQKSIEIDKIAYHSSSCLPGTLFVCVKGYETDGHDYAAEAVDKGAVALIVERFLPDLAVPQFLVKNGREALAALSARYYQYPSRDLFLVGITATNGKTTTTYMTQAIFEENNWATGLVGTVMVKYADKAEPSKLTTPESLDLQEYFVKMNENHITHVSMEVSSSALELNRVNNVAFNIVALNNVSPDHIDLHGSFEEYYNAKASLIRDAGADQFAVLNLDNRYSADLQTQTAARVVTYGIEDQSGNIVVTNLNLTPQGADFTVEIREPFQMVSGEVIEPVSFPVSISVVGYHSVYNALVAITIGLISGVPIETIQKGIERFKGVERRFQIIYNKEFKIIDDYFVNKENIEATLETLNQLEYNDLHLVYAVRGNRGIQVNRENAQTLAEWIPRLGLEKIILTISESHMKNKDKVLDEELKVVREELEKTGVAIDYYKEMPPALDASLKDVKAGDVILLTGGKGMDFGAKYILNKILEQRPDLDEADVLSPLKNRVAGMDESILERSKK</sequence>
<comment type="similarity">
    <text evidence="2">Belongs to the MurCDEF family. MurE subfamily.</text>
</comment>
<organism evidence="12 13">
    <name type="scientific">Alkalibacterium subtropicum</name>
    <dbReference type="NCBI Taxonomy" id="753702"/>
    <lineage>
        <taxon>Bacteria</taxon>
        <taxon>Bacillati</taxon>
        <taxon>Bacillota</taxon>
        <taxon>Bacilli</taxon>
        <taxon>Lactobacillales</taxon>
        <taxon>Carnobacteriaceae</taxon>
        <taxon>Alkalibacterium</taxon>
    </lineage>
</organism>
<dbReference type="RefSeq" id="WP_091531623.1">
    <property type="nucleotide sequence ID" value="NZ_FOLT01000019.1"/>
</dbReference>
<dbReference type="Gene3D" id="3.90.190.20">
    <property type="entry name" value="Mur ligase, C-terminal domain"/>
    <property type="match status" value="1"/>
</dbReference>
<dbReference type="GO" id="GO:0005737">
    <property type="term" value="C:cytoplasm"/>
    <property type="evidence" value="ECO:0007669"/>
    <property type="project" value="UniProtKB-SubCell"/>
</dbReference>
<evidence type="ECO:0000313" key="13">
    <source>
        <dbReference type="Proteomes" id="UP000199612"/>
    </source>
</evidence>
<evidence type="ECO:0000256" key="1">
    <source>
        <dbReference type="ARBA" id="ARBA00004752"/>
    </source>
</evidence>
<feature type="domain" description="Mur ligase central" evidence="11">
    <location>
        <begin position="107"/>
        <end position="319"/>
    </location>
</feature>
<evidence type="ECO:0000256" key="3">
    <source>
        <dbReference type="ARBA" id="ARBA00022618"/>
    </source>
</evidence>
<dbReference type="Pfam" id="PF01225">
    <property type="entry name" value="Mur_ligase"/>
    <property type="match status" value="1"/>
</dbReference>
<dbReference type="Gene3D" id="3.40.1190.10">
    <property type="entry name" value="Mur-like, catalytic domain"/>
    <property type="match status" value="1"/>
</dbReference>
<dbReference type="InterPro" id="IPR000713">
    <property type="entry name" value="Mur_ligase_N"/>
</dbReference>